<dbReference type="Proteomes" id="UP000708148">
    <property type="component" value="Unassembled WGS sequence"/>
</dbReference>
<accession>A0A8S1J4L5</accession>
<feature type="compositionally biased region" description="Low complexity" evidence="1">
    <location>
        <begin position="932"/>
        <end position="946"/>
    </location>
</feature>
<protein>
    <recommendedName>
        <fullName evidence="6">Protein SMG7</fullName>
    </recommendedName>
</protein>
<keyword evidence="5" id="KW-1185">Reference proteome</keyword>
<feature type="compositionally biased region" description="Gly residues" evidence="1">
    <location>
        <begin position="843"/>
        <end position="853"/>
    </location>
</feature>
<feature type="region of interest" description="Disordered" evidence="1">
    <location>
        <begin position="167"/>
        <end position="187"/>
    </location>
</feature>
<proteinExistence type="predicted"/>
<comment type="caution">
    <text evidence="4">The sequence shown here is derived from an EMBL/GenBank/DDBJ whole genome shotgun (WGS) entry which is preliminary data.</text>
</comment>
<dbReference type="GO" id="GO:0070034">
    <property type="term" value="F:telomerase RNA binding"/>
    <property type="evidence" value="ECO:0007669"/>
    <property type="project" value="TreeGrafter"/>
</dbReference>
<feature type="region of interest" description="Disordered" evidence="1">
    <location>
        <begin position="794"/>
        <end position="853"/>
    </location>
</feature>
<dbReference type="GO" id="GO:0042162">
    <property type="term" value="F:telomeric DNA binding"/>
    <property type="evidence" value="ECO:0007669"/>
    <property type="project" value="TreeGrafter"/>
</dbReference>
<dbReference type="InterPro" id="IPR045153">
    <property type="entry name" value="Est1/Ebs1-like"/>
</dbReference>
<dbReference type="EMBL" id="CAJHUC010001903">
    <property type="protein sequence ID" value="CAD7702654.1"/>
    <property type="molecule type" value="Genomic_DNA"/>
</dbReference>
<feature type="region of interest" description="Disordered" evidence="1">
    <location>
        <begin position="913"/>
        <end position="1000"/>
    </location>
</feature>
<dbReference type="InterPro" id="IPR018834">
    <property type="entry name" value="DNA/RNA-bd_Est1-type"/>
</dbReference>
<evidence type="ECO:0000256" key="1">
    <source>
        <dbReference type="SAM" id="MobiDB-lite"/>
    </source>
</evidence>
<evidence type="ECO:0000259" key="3">
    <source>
        <dbReference type="Pfam" id="PF10374"/>
    </source>
</evidence>
<feature type="domain" description="Telomerase activating protein Est1-like N-terminal" evidence="3">
    <location>
        <begin position="92"/>
        <end position="211"/>
    </location>
</feature>
<dbReference type="PANTHER" id="PTHR15696">
    <property type="entry name" value="SMG-7 SUPPRESSOR WITH MORPHOLOGICAL EFFECT ON GENITALIA PROTEIN 7"/>
    <property type="match status" value="1"/>
</dbReference>
<feature type="region of interest" description="Disordered" evidence="1">
    <location>
        <begin position="1"/>
        <end position="22"/>
    </location>
</feature>
<name>A0A8S1J4L5_9CHLO</name>
<evidence type="ECO:0000313" key="5">
    <source>
        <dbReference type="Proteomes" id="UP000708148"/>
    </source>
</evidence>
<dbReference type="SUPFAM" id="SSF48452">
    <property type="entry name" value="TPR-like"/>
    <property type="match status" value="1"/>
</dbReference>
<dbReference type="Pfam" id="PF10373">
    <property type="entry name" value="EST1_DNA_bind"/>
    <property type="match status" value="1"/>
</dbReference>
<dbReference type="GO" id="GO:0000184">
    <property type="term" value="P:nuclear-transcribed mRNA catabolic process, nonsense-mediated decay"/>
    <property type="evidence" value="ECO:0007669"/>
    <property type="project" value="TreeGrafter"/>
</dbReference>
<dbReference type="AlphaFoldDB" id="A0A8S1J4L5"/>
<dbReference type="InterPro" id="IPR011990">
    <property type="entry name" value="TPR-like_helical_dom_sf"/>
</dbReference>
<gene>
    <name evidence="4" type="ORF">OSTQU699_LOCUS8011</name>
</gene>
<dbReference type="Gene3D" id="1.25.40.10">
    <property type="entry name" value="Tetratricopeptide repeat domain"/>
    <property type="match status" value="1"/>
</dbReference>
<dbReference type="PANTHER" id="PTHR15696:SF0">
    <property type="entry name" value="TELOMERASE-BINDING PROTEIN EST1A"/>
    <property type="match status" value="1"/>
</dbReference>
<sequence>MFCGQGRGPAWAAGSAAEGRGRAPPLESMLAARGPEDAESLLREAGALERKLVVLLEANGAGGEQYNGLRRKVRKHYAQLILWHHKEAQEHDVEASLWKNVYYRQLEILRRRIRTTQLALNNNDKQDDKMTAKLKKDAVAFLNLLDSANFFYKGLMKELQVRHGSVGAIGHPDATPPPSLPSNEKPSVDVHATCGRILTILGDLTRYRGEVSQKLAAEVDPAPPEWFYKQAARVWPEGGQPLNQLAVMALHKRKHLQSAYYYARALSSEHHFPQAHGNLTQLWERNQRACNNLAQDAGDPIGHGRPLCMALEGLALRIEKVVMMVYEGQVSDDFNSSVDDVVADVVSVLRAPDFYDEFKQSSPSCNPMFQIAVLAIFGMHCASSSFPGNLPRSSGTRSQGPQGQRHARSLFLHVATALLSAVGWGCHGRDVGALLLGPAFVILSWSVQHVFDICGDVDDDTTAGFWISVAQMAASLTQHQAPKPGEGRRPIPEELELRSFLPLTQATGDVDFDVPVWEGEPLEAARGMKLWGKCEQLARTLHGLLRRKRAGQRMAAAMERIVVAVLQSRDPSGTGGGKDSYEAPADFPASPWAVSQAGASLLAGGASASVGTSACSRLGGSVSSLESSGVTSGVMHVTGGLMGVALEDEDIEGEIVMYKPSIDVVPRYVSWSPTTHPASHCPSPTSSSKDSCGPLASPPARQKTRGLPGADLRDRAQRGGEDLVPLWGSMEGRVKAEYECSQDGEGKLVISQTGIDATLGGSLESGHSQGLLGRDGAGLPLLLSPVNQDIDGDEAHAARQPRASGKVGCDEADEGQGRGEGGLGGGIGEHMGLASPARENGSRGAGMGPLCGGTEGDGLARGKRAVDGILQGQELSTVSVEVAETAADVLNDVFPISREDLISQLNKLAARRPVEGPKGQPSEPDANPPSAPSVGGESAEASAPAGMQAGPEERVELQGRGSAGAAALPAPLPGVQQPYDYSPSDSGPHAVGYGHEPGGRDDLIDQLSELYMNRGGNDMATGGMPAGFDPVVGAHASLACPPPAALPAFAGVPPGFPLASYVPPGDAQLPMQPPGPFGNPAANGNFNQAGLPSIEALSTGSAFGYQGQVPVGLSTGLLGANPMGVASMPDLQNPHLHVHLPRGPVQSDPTPPILEAVPYLSSAIANLSIEGEGYRGPGMGGSLPEEGLPPDRVTDPGGGILKVGMYAAGGQLSMPCPAAADPSALVAPPFPGVGASLEAGRPWSSS</sequence>
<feature type="compositionally biased region" description="Gly residues" evidence="1">
    <location>
        <begin position="818"/>
        <end position="829"/>
    </location>
</feature>
<dbReference type="OrthoDB" id="69928at2759"/>
<feature type="region of interest" description="Disordered" evidence="1">
    <location>
        <begin position="673"/>
        <end position="719"/>
    </location>
</feature>
<dbReference type="Pfam" id="PF10374">
    <property type="entry name" value="EST1"/>
    <property type="match status" value="1"/>
</dbReference>
<feature type="domain" description="DNA/RNA-binding" evidence="2">
    <location>
        <begin position="227"/>
        <end position="505"/>
    </location>
</feature>
<evidence type="ECO:0000259" key="2">
    <source>
        <dbReference type="Pfam" id="PF10373"/>
    </source>
</evidence>
<evidence type="ECO:0008006" key="6">
    <source>
        <dbReference type="Google" id="ProtNLM"/>
    </source>
</evidence>
<organism evidence="4 5">
    <name type="scientific">Ostreobium quekettii</name>
    <dbReference type="NCBI Taxonomy" id="121088"/>
    <lineage>
        <taxon>Eukaryota</taxon>
        <taxon>Viridiplantae</taxon>
        <taxon>Chlorophyta</taxon>
        <taxon>core chlorophytes</taxon>
        <taxon>Ulvophyceae</taxon>
        <taxon>TCBD clade</taxon>
        <taxon>Bryopsidales</taxon>
        <taxon>Ostreobineae</taxon>
        <taxon>Ostreobiaceae</taxon>
        <taxon>Ostreobium</taxon>
    </lineage>
</organism>
<dbReference type="GO" id="GO:0005697">
    <property type="term" value="C:telomerase holoenzyme complex"/>
    <property type="evidence" value="ECO:0007669"/>
    <property type="project" value="TreeGrafter"/>
</dbReference>
<feature type="compositionally biased region" description="Low complexity" evidence="1">
    <location>
        <begin position="8"/>
        <end position="22"/>
    </location>
</feature>
<reference evidence="4" key="1">
    <citation type="submission" date="2020-12" db="EMBL/GenBank/DDBJ databases">
        <authorList>
            <person name="Iha C."/>
        </authorList>
    </citation>
    <scope>NUCLEOTIDE SEQUENCE</scope>
</reference>
<feature type="compositionally biased region" description="Polar residues" evidence="1">
    <location>
        <begin position="673"/>
        <end position="690"/>
    </location>
</feature>
<evidence type="ECO:0000313" key="4">
    <source>
        <dbReference type="EMBL" id="CAD7702654.1"/>
    </source>
</evidence>
<dbReference type="InterPro" id="IPR019458">
    <property type="entry name" value="Est1-like_N"/>
</dbReference>